<dbReference type="InterPro" id="IPR007219">
    <property type="entry name" value="XnlR_reg_dom"/>
</dbReference>
<dbReference type="RefSeq" id="XP_046013613.1">
    <property type="nucleotide sequence ID" value="XM_046147701.1"/>
</dbReference>
<dbReference type="GO" id="GO:0003677">
    <property type="term" value="F:DNA binding"/>
    <property type="evidence" value="ECO:0007669"/>
    <property type="project" value="InterPro"/>
</dbReference>
<accession>A0A9P8Y8R4</accession>
<evidence type="ECO:0000256" key="3">
    <source>
        <dbReference type="ARBA" id="ARBA00023242"/>
    </source>
</evidence>
<comment type="subcellular location">
    <subcellularLocation>
        <location evidence="1">Nucleus</location>
    </subcellularLocation>
</comment>
<dbReference type="InterPro" id="IPR036864">
    <property type="entry name" value="Zn2-C6_fun-type_DNA-bd_sf"/>
</dbReference>
<reference evidence="6" key="1">
    <citation type="journal article" date="2021" name="Nat. Commun.">
        <title>Genetic determinants of endophytism in the Arabidopsis root mycobiome.</title>
        <authorList>
            <person name="Mesny F."/>
            <person name="Miyauchi S."/>
            <person name="Thiergart T."/>
            <person name="Pickel B."/>
            <person name="Atanasova L."/>
            <person name="Karlsson M."/>
            <person name="Huettel B."/>
            <person name="Barry K.W."/>
            <person name="Haridas S."/>
            <person name="Chen C."/>
            <person name="Bauer D."/>
            <person name="Andreopoulos W."/>
            <person name="Pangilinan J."/>
            <person name="LaButti K."/>
            <person name="Riley R."/>
            <person name="Lipzen A."/>
            <person name="Clum A."/>
            <person name="Drula E."/>
            <person name="Henrissat B."/>
            <person name="Kohler A."/>
            <person name="Grigoriev I.V."/>
            <person name="Martin F.M."/>
            <person name="Hacquard S."/>
        </authorList>
    </citation>
    <scope>NUCLEOTIDE SEQUENCE</scope>
    <source>
        <strain evidence="6">MPI-CAGE-CH-0230</strain>
    </source>
</reference>
<proteinExistence type="predicted"/>
<keyword evidence="2" id="KW-0479">Metal-binding</keyword>
<feature type="domain" description="Zn(2)-C6 fungal-type" evidence="5">
    <location>
        <begin position="16"/>
        <end position="44"/>
    </location>
</feature>
<dbReference type="CDD" id="cd00067">
    <property type="entry name" value="GAL4"/>
    <property type="match status" value="1"/>
</dbReference>
<dbReference type="GO" id="GO:0000981">
    <property type="term" value="F:DNA-binding transcription factor activity, RNA polymerase II-specific"/>
    <property type="evidence" value="ECO:0007669"/>
    <property type="project" value="InterPro"/>
</dbReference>
<name>A0A9P8Y8R4_9PEZI</name>
<dbReference type="InterPro" id="IPR001138">
    <property type="entry name" value="Zn2Cys6_DnaBD"/>
</dbReference>
<feature type="region of interest" description="Disordered" evidence="4">
    <location>
        <begin position="76"/>
        <end position="96"/>
    </location>
</feature>
<protein>
    <submittedName>
        <fullName evidence="6">Fungal-specific transcription factor domain-containing protein</fullName>
    </submittedName>
</protein>
<dbReference type="InterPro" id="IPR050613">
    <property type="entry name" value="Sec_Metabolite_Reg"/>
</dbReference>
<dbReference type="PROSITE" id="PS50048">
    <property type="entry name" value="ZN2_CY6_FUNGAL_2"/>
    <property type="match status" value="1"/>
</dbReference>
<dbReference type="GO" id="GO:0008270">
    <property type="term" value="F:zinc ion binding"/>
    <property type="evidence" value="ECO:0007669"/>
    <property type="project" value="InterPro"/>
</dbReference>
<dbReference type="Pfam" id="PF00172">
    <property type="entry name" value="Zn_clus"/>
    <property type="match status" value="1"/>
</dbReference>
<dbReference type="Pfam" id="PF04082">
    <property type="entry name" value="Fungal_trans"/>
    <property type="match status" value="1"/>
</dbReference>
<organism evidence="6 7">
    <name type="scientific">Microdochium trichocladiopsis</name>
    <dbReference type="NCBI Taxonomy" id="1682393"/>
    <lineage>
        <taxon>Eukaryota</taxon>
        <taxon>Fungi</taxon>
        <taxon>Dikarya</taxon>
        <taxon>Ascomycota</taxon>
        <taxon>Pezizomycotina</taxon>
        <taxon>Sordariomycetes</taxon>
        <taxon>Xylariomycetidae</taxon>
        <taxon>Xylariales</taxon>
        <taxon>Microdochiaceae</taxon>
        <taxon>Microdochium</taxon>
    </lineage>
</organism>
<dbReference type="EMBL" id="JAGTJQ010000004">
    <property type="protein sequence ID" value="KAH7032781.1"/>
    <property type="molecule type" value="Genomic_DNA"/>
</dbReference>
<dbReference type="SMART" id="SM00066">
    <property type="entry name" value="GAL4"/>
    <property type="match status" value="1"/>
</dbReference>
<keyword evidence="7" id="KW-1185">Reference proteome</keyword>
<evidence type="ECO:0000256" key="4">
    <source>
        <dbReference type="SAM" id="MobiDB-lite"/>
    </source>
</evidence>
<evidence type="ECO:0000256" key="2">
    <source>
        <dbReference type="ARBA" id="ARBA00022723"/>
    </source>
</evidence>
<dbReference type="GO" id="GO:0006351">
    <property type="term" value="P:DNA-templated transcription"/>
    <property type="evidence" value="ECO:0007669"/>
    <property type="project" value="InterPro"/>
</dbReference>
<evidence type="ECO:0000256" key="1">
    <source>
        <dbReference type="ARBA" id="ARBA00004123"/>
    </source>
</evidence>
<sequence>METTPNATGKTPRVLACVLCQTRKIKCDRNSPCANCIKANVKCTPSTPAPARKRRRPNQDLQQRLARCEELLSEYATKKPDDHSSDSGEGKEPWRPFGQLIVDGGGGVKFMDSFLCANIHDELRAMREILDDEDKDDEYSTPMYDPSTNGSSPDLNSGLILAEHGTGNVDNLHPEPGHVFHLWQTFLDRINPLTKVIHVPSLQPLVVVAAANHKQMPRNVEALLFSIYLMATVSMSEEECLVQLGYSKSEALERFSKGVRLTLMRIGILRFYDMIVLQALVLFMLSLSGRYDRHAAWILNGTIVRIAQKMGLHRDGENFGLSPFESEMRRRIWWQIVMIDSMYALMSGLGQSVLPRGWDTRKPANLDDTDLFPTMTAIQSKDVPTDMVYCLIAYEIGKLLTDSSSLELVIMRNERAAVNPPNDAEVSKARKRIDEADAVMTRIVEEYCDPSMGAIHQLAKDSKVMFMAKLRDLVCPPQDQPEWGSELFTAKDNLFKISVTTCEHSLTLYRAVRTHGPFLWFVMTHFQVEVLVYMVGQLSARTSGQLVERAWAVLEAFYGLHTPLLDLTNKVHMALAVHTMRAWKLRRAHIEETTGAPPKVPQFVLTLETLLPKDESQFHTPASAMAMPFPPQVAPSTVVMNAPNGFEVPWEQVLFVDSQTMDWNIFGTGNGVNGVSGAPDFGPLGTDYGITNDTWT</sequence>
<evidence type="ECO:0000259" key="5">
    <source>
        <dbReference type="PROSITE" id="PS50048"/>
    </source>
</evidence>
<dbReference type="PANTHER" id="PTHR31001:SF85">
    <property type="entry name" value="ZN(II)2CYS6 TRANSCRIPTION FACTOR (EUROFUNG)"/>
    <property type="match status" value="1"/>
</dbReference>
<evidence type="ECO:0000313" key="6">
    <source>
        <dbReference type="EMBL" id="KAH7032781.1"/>
    </source>
</evidence>
<keyword evidence="3" id="KW-0539">Nucleus</keyword>
<dbReference type="SMART" id="SM00906">
    <property type="entry name" value="Fungal_trans"/>
    <property type="match status" value="1"/>
</dbReference>
<gene>
    <name evidence="6" type="ORF">B0I36DRAFT_100549</name>
</gene>
<dbReference type="GO" id="GO:0005634">
    <property type="term" value="C:nucleus"/>
    <property type="evidence" value="ECO:0007669"/>
    <property type="project" value="UniProtKB-SubCell"/>
</dbReference>
<dbReference type="AlphaFoldDB" id="A0A9P8Y8R4"/>
<feature type="compositionally biased region" description="Basic and acidic residues" evidence="4">
    <location>
        <begin position="76"/>
        <end position="94"/>
    </location>
</feature>
<dbReference type="GeneID" id="70177247"/>
<evidence type="ECO:0000313" key="7">
    <source>
        <dbReference type="Proteomes" id="UP000756346"/>
    </source>
</evidence>
<comment type="caution">
    <text evidence="6">The sequence shown here is derived from an EMBL/GenBank/DDBJ whole genome shotgun (WGS) entry which is preliminary data.</text>
</comment>
<dbReference type="CDD" id="cd12148">
    <property type="entry name" value="fungal_TF_MHR"/>
    <property type="match status" value="1"/>
</dbReference>
<dbReference type="Gene3D" id="4.10.240.10">
    <property type="entry name" value="Zn(2)-C6 fungal-type DNA-binding domain"/>
    <property type="match status" value="1"/>
</dbReference>
<dbReference type="OrthoDB" id="2269373at2759"/>
<dbReference type="PANTHER" id="PTHR31001">
    <property type="entry name" value="UNCHARACTERIZED TRANSCRIPTIONAL REGULATORY PROTEIN"/>
    <property type="match status" value="1"/>
</dbReference>
<dbReference type="SUPFAM" id="SSF57701">
    <property type="entry name" value="Zn2/Cys6 DNA-binding domain"/>
    <property type="match status" value="1"/>
</dbReference>
<dbReference type="Proteomes" id="UP000756346">
    <property type="component" value="Unassembled WGS sequence"/>
</dbReference>